<sequence>MLCFYAASLSLVVGIWDYTRQAKEADYQYSFEEYKLSVIDRYGAEAAIVFAVAETVKGGALRGLEIVEETGLLAKVGISLPDAGLEPSDAISGAVDPLQASLILASTRVGFAPESSLYPRARVLR</sequence>
<dbReference type="EMBL" id="JAFBXE010000012">
    <property type="protein sequence ID" value="MBM2414052.1"/>
    <property type="molecule type" value="Genomic_DNA"/>
</dbReference>
<gene>
    <name evidence="1" type="ORF">JQX41_17165</name>
    <name evidence="2" type="ORF">JQX48_17180</name>
</gene>
<dbReference type="OrthoDB" id="9966989at2"/>
<keyword evidence="4" id="KW-1185">Reference proteome</keyword>
<dbReference type="Proteomes" id="UP000809440">
    <property type="component" value="Unassembled WGS sequence"/>
</dbReference>
<dbReference type="EMBL" id="JAFBXF010000012">
    <property type="protein sequence ID" value="MBM2418722.1"/>
    <property type="molecule type" value="Genomic_DNA"/>
</dbReference>
<dbReference type="AlphaFoldDB" id="A0A9Q2PDX9"/>
<dbReference type="Proteomes" id="UP000755667">
    <property type="component" value="Unassembled WGS sequence"/>
</dbReference>
<name>A0A9Q2PDX9_9RHOB</name>
<dbReference type="RefSeq" id="WP_138487758.1">
    <property type="nucleotide sequence ID" value="NZ_JAFBWU010000012.1"/>
</dbReference>
<evidence type="ECO:0000313" key="2">
    <source>
        <dbReference type="EMBL" id="MBM2418722.1"/>
    </source>
</evidence>
<evidence type="ECO:0000313" key="4">
    <source>
        <dbReference type="Proteomes" id="UP000809440"/>
    </source>
</evidence>
<protein>
    <submittedName>
        <fullName evidence="1">Uncharacterized protein</fullName>
    </submittedName>
</protein>
<organism evidence="1 3">
    <name type="scientific">Marivita cryptomonadis</name>
    <dbReference type="NCBI Taxonomy" id="505252"/>
    <lineage>
        <taxon>Bacteria</taxon>
        <taxon>Pseudomonadati</taxon>
        <taxon>Pseudomonadota</taxon>
        <taxon>Alphaproteobacteria</taxon>
        <taxon>Rhodobacterales</taxon>
        <taxon>Roseobacteraceae</taxon>
        <taxon>Marivita</taxon>
    </lineage>
</organism>
<reference evidence="1 4" key="1">
    <citation type="submission" date="2021-01" db="EMBL/GenBank/DDBJ databases">
        <title>Diatom-associated Roseobacters Show Island Model of Population Structure.</title>
        <authorList>
            <person name="Qu L."/>
            <person name="Feng X."/>
            <person name="Chen Y."/>
            <person name="Li L."/>
            <person name="Wang X."/>
            <person name="Hu Z."/>
            <person name="Wang H."/>
            <person name="Luo H."/>
        </authorList>
    </citation>
    <scope>NUCLEOTIDE SEQUENCE</scope>
    <source>
        <strain evidence="2 4">CC28-63</strain>
        <strain evidence="1">CC28-69</strain>
    </source>
</reference>
<evidence type="ECO:0000313" key="3">
    <source>
        <dbReference type="Proteomes" id="UP000755667"/>
    </source>
</evidence>
<dbReference type="GeneID" id="62639813"/>
<accession>A0A9Q2PDX9</accession>
<evidence type="ECO:0000313" key="1">
    <source>
        <dbReference type="EMBL" id="MBM2414052.1"/>
    </source>
</evidence>
<proteinExistence type="predicted"/>
<comment type="caution">
    <text evidence="1">The sequence shown here is derived from an EMBL/GenBank/DDBJ whole genome shotgun (WGS) entry which is preliminary data.</text>
</comment>